<accession>A0A6B0RBY8</accession>
<reference evidence="1" key="1">
    <citation type="submission" date="2019-10" db="EMBL/GenBank/DDBJ databases">
        <title>The sequence and de novo assembly of the wild yak genome.</title>
        <authorList>
            <person name="Liu Y."/>
        </authorList>
    </citation>
    <scope>NUCLEOTIDE SEQUENCE [LARGE SCALE GENOMIC DNA]</scope>
    <source>
        <strain evidence="1">WY2019</strain>
    </source>
</reference>
<keyword evidence="2" id="KW-1185">Reference proteome</keyword>
<evidence type="ECO:0000313" key="1">
    <source>
        <dbReference type="EMBL" id="MXQ87435.1"/>
    </source>
</evidence>
<name>A0A6B0RBY8_9CETA</name>
<sequence length="97" mass="9979">MGIPTGHRVKRRGLGRALQAEDLEAAQIRICGMFAVTLVLLGQVGLSGRTAGRAADHWGCYAGPAGYSAPSPSPTATALGLGSCGPIHPWSVELDEP</sequence>
<dbReference type="AlphaFoldDB" id="A0A6B0RBY8"/>
<evidence type="ECO:0000313" key="2">
    <source>
        <dbReference type="Proteomes" id="UP000322234"/>
    </source>
</evidence>
<organism evidence="1 2">
    <name type="scientific">Bos mutus</name>
    <name type="common">wild yak</name>
    <dbReference type="NCBI Taxonomy" id="72004"/>
    <lineage>
        <taxon>Eukaryota</taxon>
        <taxon>Metazoa</taxon>
        <taxon>Chordata</taxon>
        <taxon>Craniata</taxon>
        <taxon>Vertebrata</taxon>
        <taxon>Euteleostomi</taxon>
        <taxon>Mammalia</taxon>
        <taxon>Eutheria</taxon>
        <taxon>Laurasiatheria</taxon>
        <taxon>Artiodactyla</taxon>
        <taxon>Ruminantia</taxon>
        <taxon>Pecora</taxon>
        <taxon>Bovidae</taxon>
        <taxon>Bovinae</taxon>
        <taxon>Bos</taxon>
    </lineage>
</organism>
<protein>
    <submittedName>
        <fullName evidence="1">Uncharacterized protein</fullName>
    </submittedName>
</protein>
<proteinExistence type="predicted"/>
<dbReference type="EMBL" id="VBQZ03000038">
    <property type="protein sequence ID" value="MXQ87435.1"/>
    <property type="molecule type" value="Genomic_DNA"/>
</dbReference>
<dbReference type="Proteomes" id="UP000322234">
    <property type="component" value="Unassembled WGS sequence"/>
</dbReference>
<comment type="caution">
    <text evidence="1">The sequence shown here is derived from an EMBL/GenBank/DDBJ whole genome shotgun (WGS) entry which is preliminary data.</text>
</comment>
<gene>
    <name evidence="1" type="ORF">E5288_WYG000044</name>
</gene>